<evidence type="ECO:0000313" key="2">
    <source>
        <dbReference type="EMBL" id="HIX86101.1"/>
    </source>
</evidence>
<dbReference type="Proteomes" id="UP000823847">
    <property type="component" value="Unassembled WGS sequence"/>
</dbReference>
<evidence type="ECO:0000259" key="1">
    <source>
        <dbReference type="Pfam" id="PF14129"/>
    </source>
</evidence>
<sequence length="261" mass="30068">MRREWRKYGWTLLAAVMLAACSKVPDEILSEKEMQRVLADMLIAEAMINMDNDTYRSDTARLALYEGVFRKHGITQALYDSSLMWYGRNLDIYMKVYDRVLDDINRSINDLGDVQADAAPVANQDSVNIWPRRSFLSLSPRSVFNGVVFDIKPRTMYSSGSSFVLGLRTWGLDDYSSLRPEIRISADQGDTTVTANRVITRDGYYETILTTLPTKRVRRVYGYIRLDNVDSTYYKVYVDSLSLMKYNYGKEFGKQVRDSIP</sequence>
<evidence type="ECO:0000313" key="3">
    <source>
        <dbReference type="Proteomes" id="UP000823847"/>
    </source>
</evidence>
<dbReference type="PROSITE" id="PS51257">
    <property type="entry name" value="PROKAR_LIPOPROTEIN"/>
    <property type="match status" value="1"/>
</dbReference>
<dbReference type="InterPro" id="IPR025381">
    <property type="entry name" value="DUF4296"/>
</dbReference>
<reference evidence="2" key="1">
    <citation type="journal article" date="2021" name="PeerJ">
        <title>Extensive microbial diversity within the chicken gut microbiome revealed by metagenomics and culture.</title>
        <authorList>
            <person name="Gilroy R."/>
            <person name="Ravi A."/>
            <person name="Getino M."/>
            <person name="Pursley I."/>
            <person name="Horton D.L."/>
            <person name="Alikhan N.F."/>
            <person name="Baker D."/>
            <person name="Gharbi K."/>
            <person name="Hall N."/>
            <person name="Watson M."/>
            <person name="Adriaenssens E.M."/>
            <person name="Foster-Nyarko E."/>
            <person name="Jarju S."/>
            <person name="Secka A."/>
            <person name="Antonio M."/>
            <person name="Oren A."/>
            <person name="Chaudhuri R.R."/>
            <person name="La Ragione R."/>
            <person name="Hildebrand F."/>
            <person name="Pallen M.J."/>
        </authorList>
    </citation>
    <scope>NUCLEOTIDE SEQUENCE</scope>
    <source>
        <strain evidence="2">ChiHecec2B26-12326</strain>
    </source>
</reference>
<gene>
    <name evidence="2" type="ORF">H9848_05795</name>
</gene>
<accession>A0A9D1XR09</accession>
<dbReference type="Pfam" id="PF14129">
    <property type="entry name" value="DUF4296"/>
    <property type="match status" value="1"/>
</dbReference>
<reference evidence="2" key="2">
    <citation type="submission" date="2021-04" db="EMBL/GenBank/DDBJ databases">
        <authorList>
            <person name="Gilroy R."/>
        </authorList>
    </citation>
    <scope>NUCLEOTIDE SEQUENCE</scope>
    <source>
        <strain evidence="2">ChiHecec2B26-12326</strain>
    </source>
</reference>
<protein>
    <submittedName>
        <fullName evidence="2">DUF4296 domain-containing protein</fullName>
    </submittedName>
</protein>
<dbReference type="EMBL" id="DXEN01000041">
    <property type="protein sequence ID" value="HIX86101.1"/>
    <property type="molecule type" value="Genomic_DNA"/>
</dbReference>
<comment type="caution">
    <text evidence="2">The sequence shown here is derived from an EMBL/GenBank/DDBJ whole genome shotgun (WGS) entry which is preliminary data.</text>
</comment>
<feature type="domain" description="DUF4296" evidence="1">
    <location>
        <begin position="25"/>
        <end position="107"/>
    </location>
</feature>
<dbReference type="AlphaFoldDB" id="A0A9D1XR09"/>
<organism evidence="2 3">
    <name type="scientific">Candidatus Parabacteroides intestinigallinarum</name>
    <dbReference type="NCBI Taxonomy" id="2838722"/>
    <lineage>
        <taxon>Bacteria</taxon>
        <taxon>Pseudomonadati</taxon>
        <taxon>Bacteroidota</taxon>
        <taxon>Bacteroidia</taxon>
        <taxon>Bacteroidales</taxon>
        <taxon>Tannerellaceae</taxon>
        <taxon>Parabacteroides</taxon>
    </lineage>
</organism>
<proteinExistence type="predicted"/>
<name>A0A9D1XR09_9BACT</name>